<dbReference type="EMBL" id="AZHE01000002">
    <property type="protein sequence ID" value="KHO00438.1"/>
    <property type="molecule type" value="Genomic_DNA"/>
</dbReference>
<feature type="compositionally biased region" description="Polar residues" evidence="1">
    <location>
        <begin position="319"/>
        <end position="343"/>
    </location>
</feature>
<dbReference type="RefSeq" id="XP_040681503.1">
    <property type="nucleotide sequence ID" value="XM_040820015.1"/>
</dbReference>
<dbReference type="InterPro" id="IPR018838">
    <property type="entry name" value="ZGRF1-like_N"/>
</dbReference>
<gene>
    <name evidence="3" type="ORF">MAM_01216</name>
</gene>
<feature type="domain" description="5'-3' DNA helicase ZGRF1-like N-terminal" evidence="2">
    <location>
        <begin position="28"/>
        <end position="109"/>
    </location>
</feature>
<proteinExistence type="predicted"/>
<dbReference type="GO" id="GO:0006302">
    <property type="term" value="P:double-strand break repair"/>
    <property type="evidence" value="ECO:0007669"/>
    <property type="project" value="TreeGrafter"/>
</dbReference>
<feature type="compositionally biased region" description="Basic residues" evidence="1">
    <location>
        <begin position="652"/>
        <end position="662"/>
    </location>
</feature>
<feature type="region of interest" description="Disordered" evidence="1">
    <location>
        <begin position="569"/>
        <end position="738"/>
    </location>
</feature>
<dbReference type="PANTHER" id="PTHR28535:SF1">
    <property type="entry name" value="PROTEIN ZGRF1"/>
    <property type="match status" value="1"/>
</dbReference>
<comment type="caution">
    <text evidence="3">The sequence shown here is derived from an EMBL/GenBank/DDBJ whole genome shotgun (WGS) entry which is preliminary data.</text>
</comment>
<feature type="region of interest" description="Disordered" evidence="1">
    <location>
        <begin position="842"/>
        <end position="964"/>
    </location>
</feature>
<dbReference type="Proteomes" id="UP000030816">
    <property type="component" value="Unassembled WGS sequence"/>
</dbReference>
<reference evidence="3 4" key="1">
    <citation type="journal article" date="2014" name="Proc. Natl. Acad. Sci. U.S.A.">
        <title>Trajectory and genomic determinants of fungal-pathogen speciation and host adaptation.</title>
        <authorList>
            <person name="Hu X."/>
            <person name="Xiao G."/>
            <person name="Zheng P."/>
            <person name="Shang Y."/>
            <person name="Su Y."/>
            <person name="Zhang X."/>
            <person name="Liu X."/>
            <person name="Zhan S."/>
            <person name="St Leger R.J."/>
            <person name="Wang C."/>
        </authorList>
    </citation>
    <scope>NUCLEOTIDE SEQUENCE [LARGE SCALE GENOMIC DNA]</scope>
    <source>
        <strain evidence="3 4">ARSEF 1941</strain>
    </source>
</reference>
<dbReference type="HOGENOM" id="CLU_006584_0_0_1"/>
<feature type="compositionally biased region" description="Basic and acidic residues" evidence="1">
    <location>
        <begin position="914"/>
        <end position="925"/>
    </location>
</feature>
<feature type="compositionally biased region" description="Basic and acidic residues" evidence="1">
    <location>
        <begin position="718"/>
        <end position="737"/>
    </location>
</feature>
<dbReference type="GeneID" id="63735671"/>
<evidence type="ECO:0000256" key="1">
    <source>
        <dbReference type="SAM" id="MobiDB-lite"/>
    </source>
</evidence>
<feature type="compositionally biased region" description="Polar residues" evidence="1">
    <location>
        <begin position="636"/>
        <end position="648"/>
    </location>
</feature>
<name>A0A0B2X3V5_METAS</name>
<organism evidence="3 4">
    <name type="scientific">Metarhizium album (strain ARSEF 1941)</name>
    <dbReference type="NCBI Taxonomy" id="1081103"/>
    <lineage>
        <taxon>Eukaryota</taxon>
        <taxon>Fungi</taxon>
        <taxon>Dikarya</taxon>
        <taxon>Ascomycota</taxon>
        <taxon>Pezizomycotina</taxon>
        <taxon>Sordariomycetes</taxon>
        <taxon>Hypocreomycetidae</taxon>
        <taxon>Hypocreales</taxon>
        <taxon>Clavicipitaceae</taxon>
        <taxon>Metarhizium</taxon>
    </lineage>
</organism>
<dbReference type="STRING" id="1081103.A0A0B2X3V5"/>
<feature type="compositionally biased region" description="Basic and acidic residues" evidence="1">
    <location>
        <begin position="578"/>
        <end position="591"/>
    </location>
</feature>
<dbReference type="OrthoDB" id="6513042at2759"/>
<accession>A0A0B2X3V5</accession>
<dbReference type="AlphaFoldDB" id="A0A0B2X3V5"/>
<feature type="region of interest" description="Disordered" evidence="1">
    <location>
        <begin position="319"/>
        <end position="344"/>
    </location>
</feature>
<evidence type="ECO:0000313" key="4">
    <source>
        <dbReference type="Proteomes" id="UP000030816"/>
    </source>
</evidence>
<dbReference type="PANTHER" id="PTHR28535">
    <property type="entry name" value="ZINC FINGER GRF-TYPE CONTAINING 1"/>
    <property type="match status" value="1"/>
</dbReference>
<feature type="region of interest" description="Disordered" evidence="1">
    <location>
        <begin position="407"/>
        <end position="427"/>
    </location>
</feature>
<protein>
    <recommendedName>
        <fullName evidence="2">5'-3' DNA helicase ZGRF1-like N-terminal domain-containing protein</fullName>
    </recommendedName>
</protein>
<feature type="compositionally biased region" description="Polar residues" evidence="1">
    <location>
        <begin position="471"/>
        <end position="481"/>
    </location>
</feature>
<feature type="region of interest" description="Disordered" evidence="1">
    <location>
        <begin position="124"/>
        <end position="159"/>
    </location>
</feature>
<keyword evidence="4" id="KW-1185">Reference proteome</keyword>
<dbReference type="InterPro" id="IPR052800">
    <property type="entry name" value="DNA_Repair_Helicase_ZGRF1"/>
</dbReference>
<feature type="region of interest" description="Disordered" evidence="1">
    <location>
        <begin position="445"/>
        <end position="557"/>
    </location>
</feature>
<evidence type="ECO:0000259" key="2">
    <source>
        <dbReference type="Pfam" id="PF10382"/>
    </source>
</evidence>
<feature type="compositionally biased region" description="Polar residues" evidence="1">
    <location>
        <begin position="522"/>
        <end position="538"/>
    </location>
</feature>
<feature type="compositionally biased region" description="Low complexity" evidence="1">
    <location>
        <begin position="140"/>
        <end position="156"/>
    </location>
</feature>
<dbReference type="Pfam" id="PF10382">
    <property type="entry name" value="ZGRF1-like_N"/>
    <property type="match status" value="1"/>
</dbReference>
<feature type="compositionally biased region" description="Basic and acidic residues" evidence="1">
    <location>
        <begin position="489"/>
        <end position="499"/>
    </location>
</feature>
<feature type="compositionally biased region" description="Polar residues" evidence="1">
    <location>
        <begin position="610"/>
        <end position="624"/>
    </location>
</feature>
<evidence type="ECO:0000313" key="3">
    <source>
        <dbReference type="EMBL" id="KHO00438.1"/>
    </source>
</evidence>
<dbReference type="GO" id="GO:0035861">
    <property type="term" value="C:site of double-strand break"/>
    <property type="evidence" value="ECO:0007669"/>
    <property type="project" value="TreeGrafter"/>
</dbReference>
<feature type="region of interest" description="Disordered" evidence="1">
    <location>
        <begin position="1"/>
        <end position="25"/>
    </location>
</feature>
<feature type="region of interest" description="Disordered" evidence="1">
    <location>
        <begin position="193"/>
        <end position="217"/>
    </location>
</feature>
<sequence>MSYAVRRIVDPSTAPKSSGESPPTTATVVDYNCLFTHDLRRKQKRWQDGRLKYHTFNKRIMVYDDRGNFIGDAHWHGVGDLQDDEELELDRGAAIVQVGECTGSREQDLTEVLDKRVREVEKRRAMAAAKTSVPSRAGTQPQAQRQRQQQQQQQQQDHQLHFQLNHRPLNSIIPGPGPIGRAVIPDRSPYDARKAEGTVTGAPPAKKRRVSPSPPSKAGFAQSLFGARLDLCGSGGTAAVRLRALRERMNLQTRGDGGEKRPGLDSDEDVVIVDERRSKVVFRKAKHFQEPTLREIVPMDDVTRHKALSATTKIVGEKSSSTATLSSRQMEVDMSGTTTQTMPGRSRLKLTPKARHFDEEPLVTRASARAKEDVILVEERPVHTEGTASLPPIMEDPELRTMTKPHVREAASTRSVVRQGDNPRTKKQTLPIAAVKAQVVVSVTTRSDTRESCAAGEAQLISHKEHKQRQKVANSAATSEPQRPVPPLRRPEQRTELRIKPRQRRGLLVISERRQQQQEQSASVIPTSSLHSAQTANVESVEPSKLPILQVPEHDSELSQVMEDLDVGQIIQAAPESGPHHITEEARKLDSNIDFDTPAVESKTKESPRKNTQTMSDSEDTSLQRSRKKRQISPKRLTNSQDSGSESDNLPRRRTRRPGRKAAGKDILDSSVDEDEVSDPSPQKTWKTRTRRDSGSSAAGFFNEEDPAQGPARQQRRTRSERDPVPHVAEKPEEHNGPRIKRMARKSVKCKEIFGFVLPTGEELTPAPFAMATSRIGTVGRPPAVPTRLPGISLTMNAESAVSAPPPGLVENQDVEDAKGLPLAAASKKRITGLAAKEANFDDATHSNTPTAEDSIAKKSTAKEATVTQQRNSHKPTIINPATRGRKAARKEDAAGQVPKTIVPFEAPRHVRPSRAERPEPEKTDQALPGFTSAKGGAWSKHAEDLLGMTRPTGKKGLSMTTFA</sequence>
<dbReference type="GO" id="GO:0005634">
    <property type="term" value="C:nucleus"/>
    <property type="evidence" value="ECO:0007669"/>
    <property type="project" value="TreeGrafter"/>
</dbReference>
<feature type="compositionally biased region" description="Polar residues" evidence="1">
    <location>
        <begin position="14"/>
        <end position="25"/>
    </location>
</feature>